<evidence type="ECO:0008006" key="3">
    <source>
        <dbReference type="Google" id="ProtNLM"/>
    </source>
</evidence>
<organism evidence="1 2">
    <name type="scientific">Athelia psychrophila</name>
    <dbReference type="NCBI Taxonomy" id="1759441"/>
    <lineage>
        <taxon>Eukaryota</taxon>
        <taxon>Fungi</taxon>
        <taxon>Dikarya</taxon>
        <taxon>Basidiomycota</taxon>
        <taxon>Agaricomycotina</taxon>
        <taxon>Agaricomycetes</taxon>
        <taxon>Agaricomycetidae</taxon>
        <taxon>Atheliales</taxon>
        <taxon>Atheliaceae</taxon>
        <taxon>Athelia</taxon>
    </lineage>
</organism>
<dbReference type="AlphaFoldDB" id="A0A167T482"/>
<evidence type="ECO:0000313" key="2">
    <source>
        <dbReference type="Proteomes" id="UP000076532"/>
    </source>
</evidence>
<reference evidence="1 2" key="1">
    <citation type="journal article" date="2016" name="Mol. Biol. Evol.">
        <title>Comparative Genomics of Early-Diverging Mushroom-Forming Fungi Provides Insights into the Origins of Lignocellulose Decay Capabilities.</title>
        <authorList>
            <person name="Nagy L.G."/>
            <person name="Riley R."/>
            <person name="Tritt A."/>
            <person name="Adam C."/>
            <person name="Daum C."/>
            <person name="Floudas D."/>
            <person name="Sun H."/>
            <person name="Yadav J.S."/>
            <person name="Pangilinan J."/>
            <person name="Larsson K.H."/>
            <person name="Matsuura K."/>
            <person name="Barry K."/>
            <person name="Labutti K."/>
            <person name="Kuo R."/>
            <person name="Ohm R.A."/>
            <person name="Bhattacharya S.S."/>
            <person name="Shirouzu T."/>
            <person name="Yoshinaga Y."/>
            <person name="Martin F.M."/>
            <person name="Grigoriev I.V."/>
            <person name="Hibbett D.S."/>
        </authorList>
    </citation>
    <scope>NUCLEOTIDE SEQUENCE [LARGE SCALE GENOMIC DNA]</scope>
    <source>
        <strain evidence="1 2">CBS 109695</strain>
    </source>
</reference>
<dbReference type="Proteomes" id="UP000076532">
    <property type="component" value="Unassembled WGS sequence"/>
</dbReference>
<protein>
    <recommendedName>
        <fullName evidence="3">DDE-1 domain-containing protein</fullName>
    </recommendedName>
</protein>
<feature type="non-terminal residue" evidence="1">
    <location>
        <position position="77"/>
    </location>
</feature>
<keyword evidence="2" id="KW-1185">Reference proteome</keyword>
<evidence type="ECO:0000313" key="1">
    <source>
        <dbReference type="EMBL" id="KZP02544.1"/>
    </source>
</evidence>
<feature type="non-terminal residue" evidence="1">
    <location>
        <position position="1"/>
    </location>
</feature>
<sequence>VLPYCFIPHSTHLCQPLDVLIFSMMQREYSKLVFEQTRLNIRINKTLFSSLLEKVRDSILTPSTIVKSFETCGLRPI</sequence>
<accession>A0A167T482</accession>
<proteinExistence type="predicted"/>
<dbReference type="EMBL" id="KV418475">
    <property type="protein sequence ID" value="KZP02544.1"/>
    <property type="molecule type" value="Genomic_DNA"/>
</dbReference>
<gene>
    <name evidence="1" type="ORF">FIBSPDRAFT_675775</name>
</gene>
<name>A0A167T482_9AGAM</name>
<dbReference type="OrthoDB" id="5425161at2759"/>